<dbReference type="STRING" id="6573.A0A210QSH0"/>
<dbReference type="EMBL" id="NEDP02002173">
    <property type="protein sequence ID" value="OWF51676.1"/>
    <property type="molecule type" value="Genomic_DNA"/>
</dbReference>
<keyword evidence="2" id="KW-0677">Repeat</keyword>
<comment type="caution">
    <text evidence="5">The sequence shown here is derived from an EMBL/GenBank/DDBJ whole genome shotgun (WGS) entry which is preliminary data.</text>
</comment>
<evidence type="ECO:0000256" key="2">
    <source>
        <dbReference type="ARBA" id="ARBA00022737"/>
    </source>
</evidence>
<name>A0A210QSH0_MIZYE</name>
<dbReference type="PROSITE" id="PS50294">
    <property type="entry name" value="WD_REPEATS_REGION"/>
    <property type="match status" value="1"/>
</dbReference>
<feature type="repeat" description="WD" evidence="3">
    <location>
        <begin position="87"/>
        <end position="130"/>
    </location>
</feature>
<accession>A0A210QSH0</accession>
<gene>
    <name evidence="5" type="ORF">KP79_PYT00707</name>
</gene>
<dbReference type="SMART" id="SM00028">
    <property type="entry name" value="TPR"/>
    <property type="match status" value="2"/>
</dbReference>
<dbReference type="Gene3D" id="1.25.40.10">
    <property type="entry name" value="Tetratricopeptide repeat domain"/>
    <property type="match status" value="1"/>
</dbReference>
<dbReference type="AlphaFoldDB" id="A0A210QSH0"/>
<evidence type="ECO:0000256" key="4">
    <source>
        <dbReference type="SAM" id="MobiDB-lite"/>
    </source>
</evidence>
<evidence type="ECO:0000313" key="5">
    <source>
        <dbReference type="EMBL" id="OWF51676.1"/>
    </source>
</evidence>
<feature type="region of interest" description="Disordered" evidence="4">
    <location>
        <begin position="528"/>
        <end position="547"/>
    </location>
</feature>
<dbReference type="PROSITE" id="PS50082">
    <property type="entry name" value="WD_REPEATS_2"/>
    <property type="match status" value="4"/>
</dbReference>
<protein>
    <submittedName>
        <fullName evidence="5">WD and tetratricopeptide repeats protein 1</fullName>
    </submittedName>
</protein>
<dbReference type="InterPro" id="IPR001680">
    <property type="entry name" value="WD40_rpt"/>
</dbReference>
<dbReference type="SUPFAM" id="SSF50978">
    <property type="entry name" value="WD40 repeat-like"/>
    <property type="match status" value="1"/>
</dbReference>
<dbReference type="SMART" id="SM00320">
    <property type="entry name" value="WD40"/>
    <property type="match status" value="7"/>
</dbReference>
<dbReference type="PANTHER" id="PTHR15574:SF40">
    <property type="entry name" value="WD AND TETRATRICOPEPTIDE REPEATS PROTEIN 1"/>
    <property type="match status" value="1"/>
</dbReference>
<dbReference type="Gene3D" id="2.130.10.10">
    <property type="entry name" value="YVTN repeat-like/Quinoprotein amine dehydrogenase"/>
    <property type="match status" value="2"/>
</dbReference>
<organism evidence="5 6">
    <name type="scientific">Mizuhopecten yessoensis</name>
    <name type="common">Japanese scallop</name>
    <name type="synonym">Patinopecten yessoensis</name>
    <dbReference type="NCBI Taxonomy" id="6573"/>
    <lineage>
        <taxon>Eukaryota</taxon>
        <taxon>Metazoa</taxon>
        <taxon>Spiralia</taxon>
        <taxon>Lophotrochozoa</taxon>
        <taxon>Mollusca</taxon>
        <taxon>Bivalvia</taxon>
        <taxon>Autobranchia</taxon>
        <taxon>Pteriomorphia</taxon>
        <taxon>Pectinida</taxon>
        <taxon>Pectinoidea</taxon>
        <taxon>Pectinidae</taxon>
        <taxon>Mizuhopecten</taxon>
    </lineage>
</organism>
<feature type="repeat" description="WD" evidence="3">
    <location>
        <begin position="616"/>
        <end position="657"/>
    </location>
</feature>
<dbReference type="InterPro" id="IPR045151">
    <property type="entry name" value="DCAF8"/>
</dbReference>
<feature type="repeat" description="WD" evidence="3">
    <location>
        <begin position="586"/>
        <end position="615"/>
    </location>
</feature>
<dbReference type="Pfam" id="PF00400">
    <property type="entry name" value="WD40"/>
    <property type="match status" value="4"/>
</dbReference>
<dbReference type="PANTHER" id="PTHR15574">
    <property type="entry name" value="WD REPEAT DOMAIN-CONTAINING FAMILY"/>
    <property type="match status" value="1"/>
</dbReference>
<evidence type="ECO:0000256" key="1">
    <source>
        <dbReference type="ARBA" id="ARBA00022574"/>
    </source>
</evidence>
<reference evidence="5 6" key="1">
    <citation type="journal article" date="2017" name="Nat. Ecol. Evol.">
        <title>Scallop genome provides insights into evolution of bilaterian karyotype and development.</title>
        <authorList>
            <person name="Wang S."/>
            <person name="Zhang J."/>
            <person name="Jiao W."/>
            <person name="Li J."/>
            <person name="Xun X."/>
            <person name="Sun Y."/>
            <person name="Guo X."/>
            <person name="Huan P."/>
            <person name="Dong B."/>
            <person name="Zhang L."/>
            <person name="Hu X."/>
            <person name="Sun X."/>
            <person name="Wang J."/>
            <person name="Zhao C."/>
            <person name="Wang Y."/>
            <person name="Wang D."/>
            <person name="Huang X."/>
            <person name="Wang R."/>
            <person name="Lv J."/>
            <person name="Li Y."/>
            <person name="Zhang Z."/>
            <person name="Liu B."/>
            <person name="Lu W."/>
            <person name="Hui Y."/>
            <person name="Liang J."/>
            <person name="Zhou Z."/>
            <person name="Hou R."/>
            <person name="Li X."/>
            <person name="Liu Y."/>
            <person name="Li H."/>
            <person name="Ning X."/>
            <person name="Lin Y."/>
            <person name="Zhao L."/>
            <person name="Xing Q."/>
            <person name="Dou J."/>
            <person name="Li Y."/>
            <person name="Mao J."/>
            <person name="Guo H."/>
            <person name="Dou H."/>
            <person name="Li T."/>
            <person name="Mu C."/>
            <person name="Jiang W."/>
            <person name="Fu Q."/>
            <person name="Fu X."/>
            <person name="Miao Y."/>
            <person name="Liu J."/>
            <person name="Yu Q."/>
            <person name="Li R."/>
            <person name="Liao H."/>
            <person name="Li X."/>
            <person name="Kong Y."/>
            <person name="Jiang Z."/>
            <person name="Chourrout D."/>
            <person name="Li R."/>
            <person name="Bao Z."/>
        </authorList>
    </citation>
    <scope>NUCLEOTIDE SEQUENCE [LARGE SCALE GENOMIC DNA]</scope>
    <source>
        <strain evidence="5 6">PY_sf001</strain>
    </source>
</reference>
<feature type="repeat" description="WD" evidence="3">
    <location>
        <begin position="44"/>
        <end position="76"/>
    </location>
</feature>
<dbReference type="InterPro" id="IPR011990">
    <property type="entry name" value="TPR-like_helical_dom_sf"/>
</dbReference>
<dbReference type="Proteomes" id="UP000242188">
    <property type="component" value="Unassembled WGS sequence"/>
</dbReference>
<dbReference type="GO" id="GO:0005737">
    <property type="term" value="C:cytoplasm"/>
    <property type="evidence" value="ECO:0007669"/>
    <property type="project" value="TreeGrafter"/>
</dbReference>
<keyword evidence="6" id="KW-1185">Reference proteome</keyword>
<keyword evidence="1 3" id="KW-0853">WD repeat</keyword>
<dbReference type="InterPro" id="IPR015943">
    <property type="entry name" value="WD40/YVTN_repeat-like_dom_sf"/>
</dbReference>
<dbReference type="GO" id="GO:0045717">
    <property type="term" value="P:negative regulation of fatty acid biosynthetic process"/>
    <property type="evidence" value="ECO:0007669"/>
    <property type="project" value="TreeGrafter"/>
</dbReference>
<dbReference type="InterPro" id="IPR019734">
    <property type="entry name" value="TPR_rpt"/>
</dbReference>
<sequence>MAFASRKLSSKFRRETDENCRLTFQRDLQVTGAFINRLGLDHELQGHQGCVNCLEWNDKGSLLASGSDDVQVIIWDPFLHKPLSTIRTGHQGNIFSVKFLPSSHDSVIVTGAADCKIRVHDINTQETTQVFSSHAGRVKRLAVAPNVPFMFWSAAEDGTIMQHDLRTPEKSSGNGNPQNVLINLNAHMAGSAEAKCIAVNPLRPDLLAVGANDPYVRLYDRRMLSCRSMKLPAESSTRLPWEMLDNTANNPPEDFTLPQGCVKYYIAGHLPQKQLDYKKRYRTLAATYVTFSPDGRELLVNLGGEQIYLFDINNNRTAEKFDTSMVLAANGLVKEAACSHSNGFSLHKNGTTNGVSNGLHTATGAAAAAMMRAEMEVEEKQQDIHSGKRHRMEGKTLPTFVEALKKRANTFFEKEQYSKAIIAYNEAIARVSYASVLYGNRAAAFMKRKWDGDLYAALRDCHSALNLDPNHLKAHFRLARCLYELSWPQEAHDCLQHFKHKFPDYAKSHACEALDRDIKAALYSGTCTTDEKEDGASSDSSKSPIKKAMTPMSDQEKYWREEAYDYQSRFCGHCNTTTDIKEANFFGSNGQYIVAGSDDGSFFIWEKRTANIVRVLRGDESIVNCLQPHPTCCLLATSGIDPVVRLWSPRAEDGTKNDREVNNSDDAALANQKRMNADPLEVMLMNMGYRITGVFDVDEEEGGQRNDQAVQCRPS</sequence>
<dbReference type="GO" id="GO:0080008">
    <property type="term" value="C:Cul4-RING E3 ubiquitin ligase complex"/>
    <property type="evidence" value="ECO:0007669"/>
    <property type="project" value="TreeGrafter"/>
</dbReference>
<dbReference type="InterPro" id="IPR036322">
    <property type="entry name" value="WD40_repeat_dom_sf"/>
</dbReference>
<dbReference type="OrthoDB" id="4869960at2759"/>
<proteinExistence type="predicted"/>
<dbReference type="SUPFAM" id="SSF48452">
    <property type="entry name" value="TPR-like"/>
    <property type="match status" value="1"/>
</dbReference>
<evidence type="ECO:0000313" key="6">
    <source>
        <dbReference type="Proteomes" id="UP000242188"/>
    </source>
</evidence>
<evidence type="ECO:0000256" key="3">
    <source>
        <dbReference type="PROSITE-ProRule" id="PRU00221"/>
    </source>
</evidence>